<name>A0A4Y6UKL3_9PROT</name>
<dbReference type="Proteomes" id="UP000316313">
    <property type="component" value="Plasmid unnamed1"/>
</dbReference>
<keyword evidence="2" id="KW-1185">Reference proteome</keyword>
<evidence type="ECO:0000313" key="2">
    <source>
        <dbReference type="Proteomes" id="UP000316313"/>
    </source>
</evidence>
<geneLocation type="plasmid" evidence="1">
    <name>unnamed1</name>
</geneLocation>
<proteinExistence type="predicted"/>
<protein>
    <submittedName>
        <fullName evidence="1">Uncharacterized protein</fullName>
    </submittedName>
</protein>
<accession>A0A4Y6UKL3</accession>
<dbReference type="KEGG" id="ssam:E3D00_10415"/>
<sequence>MTDIPIAFPDTEMGFDASSIDADKFSEKFIEEFKNELTTRMSEDKRKRVPIVTEYVIKSAVSAANTAVFDQTWQFNYNINIEVSAHKERKLLEEHIESDKNLENIKITSCLGGDLDVQIRIGNKVLVNLESELGGARQRAEDLAKLTSHTHPPIVSIMVSRGKSRKEVESIKKNISNKSNENTGDLISITIYWKNNSRIKEAEIIIDKVR</sequence>
<reference evidence="1 2" key="1">
    <citation type="submission" date="2019-03" db="EMBL/GenBank/DDBJ databases">
        <title>The complete genome sequence of Swingsia samuiensis NBRC107927(T).</title>
        <authorList>
            <person name="Chua K.-O."/>
            <person name="Chan K.-G."/>
            <person name="See-Too W.-S."/>
        </authorList>
    </citation>
    <scope>NUCLEOTIDE SEQUENCE [LARGE SCALE GENOMIC DNA]</scope>
    <source>
        <strain evidence="1 2">AH83</strain>
        <plasmid evidence="1 2">unnamed1</plasmid>
    </source>
</reference>
<dbReference type="EMBL" id="CP038142">
    <property type="protein sequence ID" value="QDH18102.1"/>
    <property type="molecule type" value="Genomic_DNA"/>
</dbReference>
<dbReference type="RefSeq" id="WP_141462488.1">
    <property type="nucleotide sequence ID" value="NZ_CP038142.1"/>
</dbReference>
<organism evidence="1 2">
    <name type="scientific">Swingsia samuiensis</name>
    <dbReference type="NCBI Taxonomy" id="1293412"/>
    <lineage>
        <taxon>Bacteria</taxon>
        <taxon>Pseudomonadati</taxon>
        <taxon>Pseudomonadota</taxon>
        <taxon>Alphaproteobacteria</taxon>
        <taxon>Acetobacterales</taxon>
        <taxon>Acetobacteraceae</taxon>
        <taxon>Swingsia</taxon>
    </lineage>
</organism>
<gene>
    <name evidence="1" type="ORF">E3D00_10415</name>
</gene>
<keyword evidence="1" id="KW-0614">Plasmid</keyword>
<dbReference type="AlphaFoldDB" id="A0A4Y6UKL3"/>
<evidence type="ECO:0000313" key="1">
    <source>
        <dbReference type="EMBL" id="QDH18102.1"/>
    </source>
</evidence>